<sequence length="40" mass="4683">MLCANIQLYSQLKCQKAFICSCSVCSQNVRRMLILSKFYF</sequence>
<dbReference type="EMBL" id="GGEC01072127">
    <property type="protein sequence ID" value="MBX52611.1"/>
    <property type="molecule type" value="Transcribed_RNA"/>
</dbReference>
<protein>
    <submittedName>
        <fullName evidence="1">Uncharacterized protein</fullName>
    </submittedName>
</protein>
<accession>A0A2P2PD91</accession>
<dbReference type="AlphaFoldDB" id="A0A2P2PD91"/>
<reference evidence="1" key="1">
    <citation type="submission" date="2018-02" db="EMBL/GenBank/DDBJ databases">
        <title>Rhizophora mucronata_Transcriptome.</title>
        <authorList>
            <person name="Meera S.P."/>
            <person name="Sreeshan A."/>
            <person name="Augustine A."/>
        </authorList>
    </citation>
    <scope>NUCLEOTIDE SEQUENCE</scope>
    <source>
        <tissue evidence="1">Leaf</tissue>
    </source>
</reference>
<evidence type="ECO:0000313" key="1">
    <source>
        <dbReference type="EMBL" id="MBX52611.1"/>
    </source>
</evidence>
<organism evidence="1">
    <name type="scientific">Rhizophora mucronata</name>
    <name type="common">Asiatic mangrove</name>
    <dbReference type="NCBI Taxonomy" id="61149"/>
    <lineage>
        <taxon>Eukaryota</taxon>
        <taxon>Viridiplantae</taxon>
        <taxon>Streptophyta</taxon>
        <taxon>Embryophyta</taxon>
        <taxon>Tracheophyta</taxon>
        <taxon>Spermatophyta</taxon>
        <taxon>Magnoliopsida</taxon>
        <taxon>eudicotyledons</taxon>
        <taxon>Gunneridae</taxon>
        <taxon>Pentapetalae</taxon>
        <taxon>rosids</taxon>
        <taxon>fabids</taxon>
        <taxon>Malpighiales</taxon>
        <taxon>Rhizophoraceae</taxon>
        <taxon>Rhizophora</taxon>
    </lineage>
</organism>
<proteinExistence type="predicted"/>
<name>A0A2P2PD91_RHIMU</name>